<dbReference type="Gene3D" id="3.30.70.2860">
    <property type="match status" value="1"/>
</dbReference>
<dbReference type="NCBIfam" id="TIGR00200">
    <property type="entry name" value="cinA_nterm"/>
    <property type="match status" value="1"/>
</dbReference>
<dbReference type="Pfam" id="PF02464">
    <property type="entry name" value="CinA"/>
    <property type="match status" value="1"/>
</dbReference>
<comment type="caution">
    <text evidence="3">The sequence shown here is derived from an EMBL/GenBank/DDBJ whole genome shotgun (WGS) entry which is preliminary data.</text>
</comment>
<dbReference type="InterPro" id="IPR008136">
    <property type="entry name" value="CinA_C"/>
</dbReference>
<reference evidence="3 4" key="1">
    <citation type="submission" date="2019-03" db="EMBL/GenBank/DDBJ databases">
        <title>Genomic Encyclopedia of Archaeal and Bacterial Type Strains, Phase II (KMG-II): from individual species to whole genera.</title>
        <authorList>
            <person name="Goeker M."/>
        </authorList>
    </citation>
    <scope>NUCLEOTIDE SEQUENCE [LARGE SCALE GENOMIC DNA]</scope>
    <source>
        <strain evidence="3 4">ATCC 25309</strain>
    </source>
</reference>
<dbReference type="CDD" id="cd00885">
    <property type="entry name" value="cinA"/>
    <property type="match status" value="1"/>
</dbReference>
<dbReference type="SUPFAM" id="SSF142433">
    <property type="entry name" value="CinA-like"/>
    <property type="match status" value="1"/>
</dbReference>
<dbReference type="SUPFAM" id="SSF53218">
    <property type="entry name" value="Molybdenum cofactor biosynthesis proteins"/>
    <property type="match status" value="1"/>
</dbReference>
<dbReference type="PANTHER" id="PTHR13939:SF0">
    <property type="entry name" value="NMN AMIDOHYDROLASE-LIKE PROTEIN YFAY"/>
    <property type="match status" value="1"/>
</dbReference>
<dbReference type="InterPro" id="IPR036653">
    <property type="entry name" value="CinA-like_C"/>
</dbReference>
<dbReference type="InterPro" id="IPR036425">
    <property type="entry name" value="MoaB/Mog-like_dom_sf"/>
</dbReference>
<dbReference type="InterPro" id="IPR050101">
    <property type="entry name" value="CinA"/>
</dbReference>
<comment type="similarity">
    <text evidence="1">Belongs to the CinA family.</text>
</comment>
<dbReference type="InterPro" id="IPR008135">
    <property type="entry name" value="Competence-induced_CinA"/>
</dbReference>
<evidence type="ECO:0000313" key="3">
    <source>
        <dbReference type="EMBL" id="TDU62504.1"/>
    </source>
</evidence>
<dbReference type="NCBIfam" id="TIGR00199">
    <property type="entry name" value="PncC_domain"/>
    <property type="match status" value="1"/>
</dbReference>
<feature type="domain" description="MoaB/Mog" evidence="2">
    <location>
        <begin position="17"/>
        <end position="189"/>
    </location>
</feature>
<evidence type="ECO:0000313" key="4">
    <source>
        <dbReference type="Proteomes" id="UP000295662"/>
    </source>
</evidence>
<name>A0A4V3FDX9_9BACT</name>
<gene>
    <name evidence="3" type="ORF">EI77_04669</name>
</gene>
<dbReference type="AlphaFoldDB" id="A0A4V3FDX9"/>
<dbReference type="PANTHER" id="PTHR13939">
    <property type="entry name" value="NICOTINAMIDE-NUCLEOTIDE AMIDOHYDROLASE PNCC"/>
    <property type="match status" value="1"/>
</dbReference>
<dbReference type="NCBIfam" id="NF001813">
    <property type="entry name" value="PRK00549.1"/>
    <property type="match status" value="1"/>
</dbReference>
<evidence type="ECO:0000259" key="2">
    <source>
        <dbReference type="SMART" id="SM00852"/>
    </source>
</evidence>
<dbReference type="HAMAP" id="MF_00226_B">
    <property type="entry name" value="CinA_B"/>
    <property type="match status" value="1"/>
</dbReference>
<dbReference type="SMART" id="SM00852">
    <property type="entry name" value="MoCF_biosynth"/>
    <property type="match status" value="1"/>
</dbReference>
<dbReference type="InterPro" id="IPR001453">
    <property type="entry name" value="MoaB/Mog_dom"/>
</dbReference>
<evidence type="ECO:0000256" key="1">
    <source>
        <dbReference type="HAMAP-Rule" id="MF_00226"/>
    </source>
</evidence>
<dbReference type="Pfam" id="PF00994">
    <property type="entry name" value="MoCF_biosynth"/>
    <property type="match status" value="1"/>
</dbReference>
<proteinExistence type="inferred from homology"/>
<dbReference type="EMBL" id="SOCA01000020">
    <property type="protein sequence ID" value="TDU62504.1"/>
    <property type="molecule type" value="Genomic_DNA"/>
</dbReference>
<dbReference type="Gene3D" id="3.90.950.20">
    <property type="entry name" value="CinA-like"/>
    <property type="match status" value="1"/>
</dbReference>
<dbReference type="Proteomes" id="UP000295662">
    <property type="component" value="Unassembled WGS sequence"/>
</dbReference>
<dbReference type="PIRSF" id="PIRSF006728">
    <property type="entry name" value="CinA"/>
    <property type="match status" value="1"/>
</dbReference>
<sequence length="428" mass="45388">MTDVIATICSPPMLRLELVNTGTELCLGDTINTNAAWIGQRMAALGIEVARQTIVPDGGAVREAIEEAAARADVVLVSGGLGPTNDDVTRESTAELLGLSMVQDATVTAHLEAYFTKRNKPVSAATLRQAMVPVGASVLENAFGTAPGLYFPAELGASRGWHSHIFLLPGPPREIKPMVENCVEPRIRALTPDGASRQVIYLKLTGIGESDIVEKAEKELQAVPGLELGYCIGKGDVDVRLAGQAGPVATGAQIVRDRLGEFILSEDRRVLEEVIIHTLTESGEWLATAESCTGGYLASRLTDVSGASKVFGHGFVTYANEAKEKHLGVPADLLQLHGAVSEPVARAMAEGCLQVSGANHALSITGIAGPTGGTEEKPAGTVFIGLASLGQETVVRRFFYPISRDRFKLLTSQAAMDMLRRRMKGLPI</sequence>
<dbReference type="Gene3D" id="3.40.980.10">
    <property type="entry name" value="MoaB/Mog-like domain"/>
    <property type="match status" value="1"/>
</dbReference>
<accession>A0A4V3FDX9</accession>
<protein>
    <recommendedName>
        <fullName evidence="1">CinA-like protein</fullName>
    </recommendedName>
</protein>
<keyword evidence="4" id="KW-1185">Reference proteome</keyword>
<organism evidence="3 4">
    <name type="scientific">Prosthecobacter fusiformis</name>
    <dbReference type="NCBI Taxonomy" id="48464"/>
    <lineage>
        <taxon>Bacteria</taxon>
        <taxon>Pseudomonadati</taxon>
        <taxon>Verrucomicrobiota</taxon>
        <taxon>Verrucomicrobiia</taxon>
        <taxon>Verrucomicrobiales</taxon>
        <taxon>Verrucomicrobiaceae</taxon>
        <taxon>Prosthecobacter</taxon>
    </lineage>
</organism>